<accession>A0A2T7P111</accession>
<gene>
    <name evidence="1" type="ORF">C0Q70_12255</name>
</gene>
<dbReference type="AlphaFoldDB" id="A0A2T7P111"/>
<keyword evidence="2" id="KW-1185">Reference proteome</keyword>
<sequence length="480" mass="54303">MATSPDSLPSANILIVVSHTRFSPRQNKVSIESIGKMAHGPVTAVVMFLIACHRTLAISLSSNNEIEELSLNKRSVSCNQLTPNSTIYWTISPLQGQVKQVGMCDAVTCTSPYGPNVNLERPSPTSSSLTFLNVSREWAGTVVCTERLLNGSEQSVNSTLDVYHNSGVNNSSFVINREDWSLTVILTVPKIFSALGNYGAKVRCFYMTSKVNVSLVSYNESSRMYNVGYFFVTLLASHARYKDRYRECLDDILLLPGRKHFREQRLRHSYNLPTPNILCNESYIPEEGPVSCSCSSTFKEHPDARLRWMLGEKVVAFGDYGVEWLPLPPQVVNRSHDRTNLECEVEWLYNMRYLHWIQVAYGPDDITIKPYSVLYQKYSSNETLLAAYPVMTIDHKSYNPFSIALAYLFVLDTTYEKPSQDPGVSHTYEMTRAGHDPRTQESQEQIVVAPFPPCEVYENVTSDITVKPVKAKQRRKTQKQ</sequence>
<protein>
    <submittedName>
        <fullName evidence="1">Uncharacterized protein</fullName>
    </submittedName>
</protein>
<dbReference type="OrthoDB" id="6217402at2759"/>
<evidence type="ECO:0000313" key="2">
    <source>
        <dbReference type="Proteomes" id="UP000245119"/>
    </source>
</evidence>
<dbReference type="Proteomes" id="UP000245119">
    <property type="component" value="Linkage Group LG7"/>
</dbReference>
<dbReference type="EMBL" id="PZQS01000007">
    <property type="protein sequence ID" value="PVD27104.1"/>
    <property type="molecule type" value="Genomic_DNA"/>
</dbReference>
<name>A0A2T7P111_POMCA</name>
<reference evidence="1 2" key="1">
    <citation type="submission" date="2018-04" db="EMBL/GenBank/DDBJ databases">
        <title>The genome of golden apple snail Pomacea canaliculata provides insight into stress tolerance and invasive adaptation.</title>
        <authorList>
            <person name="Liu C."/>
            <person name="Liu B."/>
            <person name="Ren Y."/>
            <person name="Zhang Y."/>
            <person name="Wang H."/>
            <person name="Li S."/>
            <person name="Jiang F."/>
            <person name="Yin L."/>
            <person name="Zhang G."/>
            <person name="Qian W."/>
            <person name="Fan W."/>
        </authorList>
    </citation>
    <scope>NUCLEOTIDE SEQUENCE [LARGE SCALE GENOMIC DNA]</scope>
    <source>
        <strain evidence="1">SZHN2017</strain>
        <tissue evidence="1">Muscle</tissue>
    </source>
</reference>
<comment type="caution">
    <text evidence="1">The sequence shown here is derived from an EMBL/GenBank/DDBJ whole genome shotgun (WGS) entry which is preliminary data.</text>
</comment>
<proteinExistence type="predicted"/>
<organism evidence="1 2">
    <name type="scientific">Pomacea canaliculata</name>
    <name type="common">Golden apple snail</name>
    <dbReference type="NCBI Taxonomy" id="400727"/>
    <lineage>
        <taxon>Eukaryota</taxon>
        <taxon>Metazoa</taxon>
        <taxon>Spiralia</taxon>
        <taxon>Lophotrochozoa</taxon>
        <taxon>Mollusca</taxon>
        <taxon>Gastropoda</taxon>
        <taxon>Caenogastropoda</taxon>
        <taxon>Architaenioglossa</taxon>
        <taxon>Ampullarioidea</taxon>
        <taxon>Ampullariidae</taxon>
        <taxon>Pomacea</taxon>
    </lineage>
</organism>
<evidence type="ECO:0000313" key="1">
    <source>
        <dbReference type="EMBL" id="PVD27104.1"/>
    </source>
</evidence>